<evidence type="ECO:0000313" key="2">
    <source>
        <dbReference type="EMBL" id="GAA4888460.1"/>
    </source>
</evidence>
<gene>
    <name evidence="2" type="ORF">GCM10023333_22250</name>
</gene>
<feature type="compositionally biased region" description="Basic residues" evidence="1">
    <location>
        <begin position="1"/>
        <end position="12"/>
    </location>
</feature>
<dbReference type="RefSeq" id="WP_345335465.1">
    <property type="nucleotide sequence ID" value="NZ_BAABJZ010000076.1"/>
</dbReference>
<evidence type="ECO:0000313" key="3">
    <source>
        <dbReference type="Proteomes" id="UP001499988"/>
    </source>
</evidence>
<keyword evidence="3" id="KW-1185">Reference proteome</keyword>
<organism evidence="2 3">
    <name type="scientific">Ferrimonas pelagia</name>
    <dbReference type="NCBI Taxonomy" id="1177826"/>
    <lineage>
        <taxon>Bacteria</taxon>
        <taxon>Pseudomonadati</taxon>
        <taxon>Pseudomonadota</taxon>
        <taxon>Gammaproteobacteria</taxon>
        <taxon>Alteromonadales</taxon>
        <taxon>Ferrimonadaceae</taxon>
        <taxon>Ferrimonas</taxon>
    </lineage>
</organism>
<reference evidence="3" key="1">
    <citation type="journal article" date="2019" name="Int. J. Syst. Evol. Microbiol.">
        <title>The Global Catalogue of Microorganisms (GCM) 10K type strain sequencing project: providing services to taxonomists for standard genome sequencing and annotation.</title>
        <authorList>
            <consortium name="The Broad Institute Genomics Platform"/>
            <consortium name="The Broad Institute Genome Sequencing Center for Infectious Disease"/>
            <person name="Wu L."/>
            <person name="Ma J."/>
        </authorList>
    </citation>
    <scope>NUCLEOTIDE SEQUENCE [LARGE SCALE GENOMIC DNA]</scope>
    <source>
        <strain evidence="3">JCM 18401</strain>
    </source>
</reference>
<evidence type="ECO:0008006" key="4">
    <source>
        <dbReference type="Google" id="ProtNLM"/>
    </source>
</evidence>
<evidence type="ECO:0000256" key="1">
    <source>
        <dbReference type="SAM" id="MobiDB-lite"/>
    </source>
</evidence>
<sequence length="428" mass="48082">MTKKPAAKKTAPKKVESNQGKAKRYSLNQCYAEVLENHLKDGETIYYAKNCMLPILNIKILVKERSREELSDIDLMLFRLIDQGIRSPDSICLLTGLANKLVNRHLEDLLGRDLLCYESGQLSLSELGAESLESGVPVRLVQRAFRYCAVTEQLLPRAAYGLVYSELNELRSPESGRFMKYSHILEESQMVSLAGMDLSGIPSKRALNLTDEAIAFGEVQGYTSGYLQTKLFLVGRKQPERALVAFGKACLEYDANAIISMTQPLDEAKLNTILRDELSKDGVTEFSIRYDAFGLPLVTLEQAGDNWLKRKLEGAQPAILFCQTPQHQAKPVTLGRLNGHTVRFVLNDPIEQRMANQLSDLTRLGEAFYAIPFKQRTGKIVAAYIAEHANYSEEEIEQLREWTTRLNMGRQAAWLPEPKPEPKAEALA</sequence>
<dbReference type="EMBL" id="BAABJZ010000076">
    <property type="protein sequence ID" value="GAA4888460.1"/>
    <property type="molecule type" value="Genomic_DNA"/>
</dbReference>
<accession>A0ABP9EVJ6</accession>
<proteinExistence type="predicted"/>
<name>A0ABP9EVJ6_9GAMM</name>
<protein>
    <recommendedName>
        <fullName evidence="4">GAF domain-containing protein</fullName>
    </recommendedName>
</protein>
<feature type="region of interest" description="Disordered" evidence="1">
    <location>
        <begin position="1"/>
        <end position="20"/>
    </location>
</feature>
<dbReference type="Proteomes" id="UP001499988">
    <property type="component" value="Unassembled WGS sequence"/>
</dbReference>
<comment type="caution">
    <text evidence="2">The sequence shown here is derived from an EMBL/GenBank/DDBJ whole genome shotgun (WGS) entry which is preliminary data.</text>
</comment>